<comment type="function">
    <text evidence="1">Catalyzes the specific phosphorylation of 1,6-anhydro-N-acetylmuramic acid (anhMurNAc) with the simultaneous cleavage of the 1,6-anhydro ring, generating MurNAc-6-P. Is required for the utilization of anhMurNAc either imported from the medium or derived from its own cell wall murein, and thus plays a role in cell wall recycling.</text>
</comment>
<dbReference type="AlphaFoldDB" id="K4KJ45"/>
<dbReference type="SUPFAM" id="SSF53067">
    <property type="entry name" value="Actin-like ATPase domain"/>
    <property type="match status" value="1"/>
</dbReference>
<dbReference type="STRING" id="1117647.M5M_09405"/>
<dbReference type="CDD" id="cd24050">
    <property type="entry name" value="ASKHA_NBD_ANMK"/>
    <property type="match status" value="1"/>
</dbReference>
<dbReference type="UniPathway" id="UPA00343"/>
<dbReference type="GO" id="GO:0016301">
    <property type="term" value="F:kinase activity"/>
    <property type="evidence" value="ECO:0007669"/>
    <property type="project" value="UniProtKB-KW"/>
</dbReference>
<name>K4KJ45_SIMAS</name>
<proteinExistence type="inferred from homology"/>
<dbReference type="Gene3D" id="3.30.420.40">
    <property type="match status" value="2"/>
</dbReference>
<dbReference type="NCBIfam" id="NF007139">
    <property type="entry name" value="PRK09585.1-3"/>
    <property type="match status" value="1"/>
</dbReference>
<accession>K4KJ45</accession>
<keyword evidence="3" id="KW-1185">Reference proteome</keyword>
<dbReference type="PANTHER" id="PTHR30605:SF0">
    <property type="entry name" value="ANHYDRO-N-ACETYLMURAMIC ACID KINASE"/>
    <property type="match status" value="1"/>
</dbReference>
<organism evidence="2 3">
    <name type="scientific">Simiduia agarivorans (strain DSM 21679 / JCM 13881 / BCRC 17597 / SA1)</name>
    <dbReference type="NCBI Taxonomy" id="1117647"/>
    <lineage>
        <taxon>Bacteria</taxon>
        <taxon>Pseudomonadati</taxon>
        <taxon>Pseudomonadota</taxon>
        <taxon>Gammaproteobacteria</taxon>
        <taxon>Cellvibrionales</taxon>
        <taxon>Cellvibrionaceae</taxon>
        <taxon>Simiduia</taxon>
    </lineage>
</organism>
<dbReference type="HAMAP" id="MF_01270">
    <property type="entry name" value="AnhMurNAc_kinase"/>
    <property type="match status" value="1"/>
</dbReference>
<keyword evidence="1" id="KW-0808">Transferase</keyword>
<dbReference type="InterPro" id="IPR005338">
    <property type="entry name" value="Anhydro_N_Ac-Mur_kinase"/>
</dbReference>
<dbReference type="Proteomes" id="UP000000466">
    <property type="component" value="Chromosome"/>
</dbReference>
<dbReference type="GO" id="GO:0016773">
    <property type="term" value="F:phosphotransferase activity, alcohol group as acceptor"/>
    <property type="evidence" value="ECO:0007669"/>
    <property type="project" value="UniProtKB-UniRule"/>
</dbReference>
<comment type="pathway">
    <text evidence="1">Amino-sugar metabolism; 1,6-anhydro-N-acetylmuramate degradation.</text>
</comment>
<dbReference type="Pfam" id="PF03702">
    <property type="entry name" value="AnmK"/>
    <property type="match status" value="1"/>
</dbReference>
<dbReference type="HOGENOM" id="CLU_038782_0_0_6"/>
<dbReference type="PANTHER" id="PTHR30605">
    <property type="entry name" value="ANHYDRO-N-ACETYLMURAMIC ACID KINASE"/>
    <property type="match status" value="1"/>
</dbReference>
<dbReference type="OrthoDB" id="9763949at2"/>
<feature type="binding site" evidence="1">
    <location>
        <begin position="11"/>
        <end position="18"/>
    </location>
    <ligand>
        <name>ATP</name>
        <dbReference type="ChEBI" id="CHEBI:30616"/>
    </ligand>
</feature>
<comment type="pathway">
    <text evidence="1">Cell wall biogenesis; peptidoglycan recycling.</text>
</comment>
<sequence length="369" mass="39864">MDGLYLGLMSGTSADGIDAALVQFTNHRYELVASRHQPFSDSLRTRIHAIADAHQWRPAELGELDVILGQAFASAALALLDTACIKRQQVIAIGSHGQTIRHQPPAPGLTPFTTQIGDANTIAEQTGIDTIADFRRRDMAAGGQGAPLAPGFHQWAWGRRQDSFAVVNLGGISNLTWLASSGQQAEGFDCGPANTLMDAWCQRHLNRAFDKNGEWAASGRIDDALLRALQAHPFLRQTGPRSTGREAFNLAWLDQVLQQLPPLAPADVQASLCEFTALCITQPLQARPASQLYCCGGGAYNTHLLNRLQSRLPAWQVMSTAALGLAPEWVEASAFAWLAYQFIRQQPGNLPAVTGATAPRVLGARFPSI</sequence>
<comment type="similarity">
    <text evidence="1">Belongs to the anhydro-N-acetylmuramic acid kinase family.</text>
</comment>
<dbReference type="GO" id="GO:0006040">
    <property type="term" value="P:amino sugar metabolic process"/>
    <property type="evidence" value="ECO:0007669"/>
    <property type="project" value="InterPro"/>
</dbReference>
<keyword evidence="1" id="KW-0119">Carbohydrate metabolism</keyword>
<keyword evidence="1" id="KW-0067">ATP-binding</keyword>
<dbReference type="EC" id="2.7.1.170" evidence="1"/>
<gene>
    <name evidence="1 2" type="primary">anmK</name>
    <name evidence="2" type="ordered locus">M5M_09405</name>
</gene>
<dbReference type="InterPro" id="IPR043129">
    <property type="entry name" value="ATPase_NBD"/>
</dbReference>
<comment type="catalytic activity">
    <reaction evidence="1">
        <text>1,6-anhydro-N-acetyl-beta-muramate + ATP + H2O = N-acetyl-D-muramate 6-phosphate + ADP + H(+)</text>
        <dbReference type="Rhea" id="RHEA:24952"/>
        <dbReference type="ChEBI" id="CHEBI:15377"/>
        <dbReference type="ChEBI" id="CHEBI:15378"/>
        <dbReference type="ChEBI" id="CHEBI:30616"/>
        <dbReference type="ChEBI" id="CHEBI:58690"/>
        <dbReference type="ChEBI" id="CHEBI:58722"/>
        <dbReference type="ChEBI" id="CHEBI:456216"/>
        <dbReference type="EC" id="2.7.1.170"/>
    </reaction>
</comment>
<dbReference type="eggNOG" id="COG2377">
    <property type="taxonomic scope" value="Bacteria"/>
</dbReference>
<evidence type="ECO:0000313" key="3">
    <source>
        <dbReference type="Proteomes" id="UP000000466"/>
    </source>
</evidence>
<dbReference type="UniPathway" id="UPA00544"/>
<dbReference type="KEGG" id="saga:M5M_09405"/>
<evidence type="ECO:0000256" key="1">
    <source>
        <dbReference type="HAMAP-Rule" id="MF_01270"/>
    </source>
</evidence>
<evidence type="ECO:0000313" key="2">
    <source>
        <dbReference type="EMBL" id="AFU99066.1"/>
    </source>
</evidence>
<keyword evidence="1 2" id="KW-0418">Kinase</keyword>
<dbReference type="GO" id="GO:0097175">
    <property type="term" value="P:1,6-anhydro-N-acetyl-beta-muramic acid catabolic process"/>
    <property type="evidence" value="ECO:0007669"/>
    <property type="project" value="UniProtKB-UniRule"/>
</dbReference>
<reference evidence="2 3" key="1">
    <citation type="journal article" date="2013" name="Genome Announc.">
        <title>Complete genome sequence of Simiduia agarivorans SA1(T), a marine bacterium able to degrade a variety of polysaccharides.</title>
        <authorList>
            <person name="Lin S.Y."/>
            <person name="Shieh W.Y."/>
            <person name="Chen J.S."/>
            <person name="Tang S.L."/>
        </authorList>
    </citation>
    <scope>NUCLEOTIDE SEQUENCE [LARGE SCALE GENOMIC DNA]</scope>
    <source>
        <strain evidence="3">DSM 21679 / JCM 13881 / BCRC 17597 / SA1</strain>
    </source>
</reference>
<dbReference type="GO" id="GO:0009254">
    <property type="term" value="P:peptidoglycan turnover"/>
    <property type="evidence" value="ECO:0007669"/>
    <property type="project" value="UniProtKB-UniRule"/>
</dbReference>
<dbReference type="RefSeq" id="WP_015047230.1">
    <property type="nucleotide sequence ID" value="NC_018868.3"/>
</dbReference>
<dbReference type="GO" id="GO:0005524">
    <property type="term" value="F:ATP binding"/>
    <property type="evidence" value="ECO:0007669"/>
    <property type="project" value="UniProtKB-UniRule"/>
</dbReference>
<keyword evidence="1" id="KW-0547">Nucleotide-binding</keyword>
<protein>
    <recommendedName>
        <fullName evidence="1">Anhydro-N-acetylmuramic acid kinase</fullName>
        <ecNumber evidence="1">2.7.1.170</ecNumber>
    </recommendedName>
    <alternativeName>
        <fullName evidence="1">AnhMurNAc kinase</fullName>
    </alternativeName>
</protein>
<dbReference type="EMBL" id="CP003746">
    <property type="protein sequence ID" value="AFU99066.1"/>
    <property type="molecule type" value="Genomic_DNA"/>
</dbReference>